<dbReference type="OrthoDB" id="122626at2759"/>
<feature type="region of interest" description="Disordered" evidence="2">
    <location>
        <begin position="34"/>
        <end position="95"/>
    </location>
</feature>
<reference evidence="3" key="1">
    <citation type="submission" date="2019-03" db="EMBL/GenBank/DDBJ databases">
        <title>Long read genome sequence of the mycoparasitic Pythium oligandrum ATCC 38472 isolated from sugarbeet rhizosphere.</title>
        <authorList>
            <person name="Gaulin E."/>
        </authorList>
    </citation>
    <scope>NUCLEOTIDE SEQUENCE</scope>
    <source>
        <strain evidence="3">ATCC 38472_TT</strain>
    </source>
</reference>
<proteinExistence type="predicted"/>
<organism evidence="3 4">
    <name type="scientific">Pythium oligandrum</name>
    <name type="common">Mycoparasitic fungus</name>
    <dbReference type="NCBI Taxonomy" id="41045"/>
    <lineage>
        <taxon>Eukaryota</taxon>
        <taxon>Sar</taxon>
        <taxon>Stramenopiles</taxon>
        <taxon>Oomycota</taxon>
        <taxon>Peronosporomycetes</taxon>
        <taxon>Pythiales</taxon>
        <taxon>Pythiaceae</taxon>
        <taxon>Pythium</taxon>
    </lineage>
</organism>
<protein>
    <submittedName>
        <fullName evidence="3">Uncharacterized protein</fullName>
    </submittedName>
</protein>
<feature type="compositionally biased region" description="Low complexity" evidence="2">
    <location>
        <begin position="34"/>
        <end position="68"/>
    </location>
</feature>
<accession>A0A8K1CB88</accession>
<feature type="coiled-coil region" evidence="1">
    <location>
        <begin position="104"/>
        <end position="169"/>
    </location>
</feature>
<dbReference type="AlphaFoldDB" id="A0A8K1CB88"/>
<evidence type="ECO:0000313" key="3">
    <source>
        <dbReference type="EMBL" id="TMW59808.1"/>
    </source>
</evidence>
<dbReference type="PANTHER" id="PTHR35796">
    <property type="entry name" value="HYPOTHETICAL CYTOSOLIC PROTEIN"/>
    <property type="match status" value="1"/>
</dbReference>
<comment type="caution">
    <text evidence="3">The sequence shown here is derived from an EMBL/GenBank/DDBJ whole genome shotgun (WGS) entry which is preliminary data.</text>
</comment>
<dbReference type="PANTHER" id="PTHR35796:SF3">
    <property type="entry name" value="BHLH DOMAIN-CONTAINING PROTEIN"/>
    <property type="match status" value="1"/>
</dbReference>
<gene>
    <name evidence="3" type="ORF">Poli38472_004877</name>
</gene>
<sequence>MAPATTEELETLLGVECNPDATLEAALAFVDEFQCQEESQSSQGTASSSPTAGSTHSSSESACNSDSSPARKASQCQETASGKKPRARKPDRQRQELLYLRETVGDLEKKLSELIDEQRRQTQRLAGDSAWANFASRQLGERKRAEEENATLRETYEEQLRLAKSLERMLKKRGYMELLGTDSHKDGLKRARGQSKACSIYSMEQVEADLKRSVQEMYERVDMMFVDPQFAVQDNVTPKRVVELLSDAVTGTMVRSVDSRVLPFDYVETADAIWDFVMDRVHVKATCSCQNIRHEIDLSKSTKTITGQMGWLGTKHQFRVKCVAERYVEPNRVVIVSCMLLEPAQLGDSRIDGIWMRVRAWHIIRRGPNDCPERPSTLKQTYFVATPEIYAPEDDFSAEQWRQESEVGALTDFVLHAVNGQMDFNNQRVENRLADQLLQLQIENYDSVCL</sequence>
<dbReference type="EMBL" id="SPLM01000109">
    <property type="protein sequence ID" value="TMW59808.1"/>
    <property type="molecule type" value="Genomic_DNA"/>
</dbReference>
<evidence type="ECO:0000256" key="1">
    <source>
        <dbReference type="SAM" id="Coils"/>
    </source>
</evidence>
<keyword evidence="1" id="KW-0175">Coiled coil</keyword>
<keyword evidence="4" id="KW-1185">Reference proteome</keyword>
<dbReference type="Proteomes" id="UP000794436">
    <property type="component" value="Unassembled WGS sequence"/>
</dbReference>
<evidence type="ECO:0000313" key="4">
    <source>
        <dbReference type="Proteomes" id="UP000794436"/>
    </source>
</evidence>
<evidence type="ECO:0000256" key="2">
    <source>
        <dbReference type="SAM" id="MobiDB-lite"/>
    </source>
</evidence>
<name>A0A8K1CB88_PYTOL</name>